<comment type="caution">
    <text evidence="1">The sequence shown here is derived from an EMBL/GenBank/DDBJ whole genome shotgun (WGS) entry which is preliminary data.</text>
</comment>
<dbReference type="Proteomes" id="UP001154282">
    <property type="component" value="Unassembled WGS sequence"/>
</dbReference>
<reference evidence="1" key="1">
    <citation type="submission" date="2022-08" db="EMBL/GenBank/DDBJ databases">
        <authorList>
            <person name="Gutierrez-Valencia J."/>
        </authorList>
    </citation>
    <scope>NUCLEOTIDE SEQUENCE</scope>
</reference>
<evidence type="ECO:0000313" key="2">
    <source>
        <dbReference type="Proteomes" id="UP001154282"/>
    </source>
</evidence>
<sequence>IRRPTFSSSSISVPLFIAVPVPPLWRSHRDLWLDGAMRELREGRSYKSVDERGCTKKPLFLLQREVKALVTVMEAGSRARSWAVLVVTMGTSKHSNIMSMEEREGTKVH</sequence>
<evidence type="ECO:0000313" key="1">
    <source>
        <dbReference type="EMBL" id="CAI0401015.1"/>
    </source>
</evidence>
<dbReference type="EMBL" id="CAMGYJ010000004">
    <property type="protein sequence ID" value="CAI0401015.1"/>
    <property type="molecule type" value="Genomic_DNA"/>
</dbReference>
<dbReference type="AlphaFoldDB" id="A0AAV0IV47"/>
<protein>
    <submittedName>
        <fullName evidence="1">Uncharacterized protein</fullName>
    </submittedName>
</protein>
<proteinExistence type="predicted"/>
<name>A0AAV0IV47_9ROSI</name>
<gene>
    <name evidence="1" type="ORF">LITE_LOCUS11010</name>
</gene>
<keyword evidence="2" id="KW-1185">Reference proteome</keyword>
<feature type="non-terminal residue" evidence="1">
    <location>
        <position position="1"/>
    </location>
</feature>
<accession>A0AAV0IV47</accession>
<organism evidence="1 2">
    <name type="scientific">Linum tenue</name>
    <dbReference type="NCBI Taxonomy" id="586396"/>
    <lineage>
        <taxon>Eukaryota</taxon>
        <taxon>Viridiplantae</taxon>
        <taxon>Streptophyta</taxon>
        <taxon>Embryophyta</taxon>
        <taxon>Tracheophyta</taxon>
        <taxon>Spermatophyta</taxon>
        <taxon>Magnoliopsida</taxon>
        <taxon>eudicotyledons</taxon>
        <taxon>Gunneridae</taxon>
        <taxon>Pentapetalae</taxon>
        <taxon>rosids</taxon>
        <taxon>fabids</taxon>
        <taxon>Malpighiales</taxon>
        <taxon>Linaceae</taxon>
        <taxon>Linum</taxon>
    </lineage>
</organism>